<dbReference type="RefSeq" id="WP_169019551.1">
    <property type="nucleotide sequence ID" value="NZ_JABBMT010000007.1"/>
</dbReference>
<dbReference type="Proteomes" id="UP000570493">
    <property type="component" value="Unassembled WGS sequence"/>
</dbReference>
<dbReference type="EMBL" id="JABBMT010000007">
    <property type="protein sequence ID" value="NMM40491.1"/>
    <property type="molecule type" value="Genomic_DNA"/>
</dbReference>
<accession>A0A7Y0HAC8</accession>
<sequence>MHQYTEFCRKTLFKHKTLAEQARYLLGCKITTRKAVQGLEPCLQAVVSDFQLPVYSQGDEKQTIQKAVLWLKEHASTEQEI</sequence>
<keyword evidence="2" id="KW-1185">Reference proteome</keyword>
<proteinExistence type="predicted"/>
<evidence type="ECO:0000313" key="2">
    <source>
        <dbReference type="Proteomes" id="UP000570493"/>
    </source>
</evidence>
<comment type="caution">
    <text evidence="1">The sequence shown here is derived from an EMBL/GenBank/DDBJ whole genome shotgun (WGS) entry which is preliminary data.</text>
</comment>
<reference evidence="1" key="1">
    <citation type="submission" date="2020-04" db="EMBL/GenBank/DDBJ databases">
        <title>Genome Sequencing for Pseudoaltermonas arctica.</title>
        <authorList>
            <person name="Elkins N.S."/>
        </authorList>
    </citation>
    <scope>NUCLEOTIDE SEQUENCE [LARGE SCALE GENOMIC DNA]</scope>
    <source>
        <strain evidence="1">NEC-BIFX-2020_0012</strain>
    </source>
</reference>
<gene>
    <name evidence="1" type="ORF">HHO47_06425</name>
</gene>
<name>A0A7Y0HAC8_9GAMM</name>
<organism evidence="1 2">
    <name type="scientific">Pseudoalteromonas arctica</name>
    <dbReference type="NCBI Taxonomy" id="394751"/>
    <lineage>
        <taxon>Bacteria</taxon>
        <taxon>Pseudomonadati</taxon>
        <taxon>Pseudomonadota</taxon>
        <taxon>Gammaproteobacteria</taxon>
        <taxon>Alteromonadales</taxon>
        <taxon>Pseudoalteromonadaceae</taxon>
        <taxon>Pseudoalteromonas</taxon>
    </lineage>
</organism>
<dbReference type="AlphaFoldDB" id="A0A7Y0HAC8"/>
<evidence type="ECO:0000313" key="1">
    <source>
        <dbReference type="EMBL" id="NMM40491.1"/>
    </source>
</evidence>
<protein>
    <submittedName>
        <fullName evidence="1">Uncharacterized protein</fullName>
    </submittedName>
</protein>